<name>A0ACC2GX86_DALPE</name>
<reference evidence="1" key="1">
    <citation type="submission" date="2021-05" db="EMBL/GenBank/DDBJ databases">
        <authorList>
            <person name="Pan Q."/>
            <person name="Jouanno E."/>
            <person name="Zahm M."/>
            <person name="Klopp C."/>
            <person name="Cabau C."/>
            <person name="Louis A."/>
            <person name="Berthelot C."/>
            <person name="Parey E."/>
            <person name="Roest Crollius H."/>
            <person name="Montfort J."/>
            <person name="Robinson-Rechavi M."/>
            <person name="Bouchez O."/>
            <person name="Lampietro C."/>
            <person name="Lopez Roques C."/>
            <person name="Donnadieu C."/>
            <person name="Postlethwait J."/>
            <person name="Bobe J."/>
            <person name="Dillon D."/>
            <person name="Chandos A."/>
            <person name="von Hippel F."/>
            <person name="Guiguen Y."/>
        </authorList>
    </citation>
    <scope>NUCLEOTIDE SEQUENCE</scope>
    <source>
        <strain evidence="1">YG-Jan2019</strain>
    </source>
</reference>
<sequence length="120" mass="13390">MSRTPHPADGRRRTAWPTHNDDIGTLHRILTAFSGNLTGFHHDTDRLSGSFFGLIDMRGRFQVNAKPSPQLTDTGAVKTRDSNSHREDEGRPGISSRCLSCSLHPRDITPAHAQFLFHMS</sequence>
<dbReference type="EMBL" id="CM055735">
    <property type="protein sequence ID" value="KAJ8008145.1"/>
    <property type="molecule type" value="Genomic_DNA"/>
</dbReference>
<accession>A0ACC2GX86</accession>
<dbReference type="Proteomes" id="UP001157502">
    <property type="component" value="Chromosome 8"/>
</dbReference>
<keyword evidence="2" id="KW-1185">Reference proteome</keyword>
<protein>
    <submittedName>
        <fullName evidence="1">Uncharacterized protein</fullName>
    </submittedName>
</protein>
<comment type="caution">
    <text evidence="1">The sequence shown here is derived from an EMBL/GenBank/DDBJ whole genome shotgun (WGS) entry which is preliminary data.</text>
</comment>
<proteinExistence type="predicted"/>
<evidence type="ECO:0000313" key="1">
    <source>
        <dbReference type="EMBL" id="KAJ8008145.1"/>
    </source>
</evidence>
<evidence type="ECO:0000313" key="2">
    <source>
        <dbReference type="Proteomes" id="UP001157502"/>
    </source>
</evidence>
<gene>
    <name evidence="1" type="ORF">DPEC_G00101730</name>
</gene>
<organism evidence="1 2">
    <name type="scientific">Dallia pectoralis</name>
    <name type="common">Alaska blackfish</name>
    <dbReference type="NCBI Taxonomy" id="75939"/>
    <lineage>
        <taxon>Eukaryota</taxon>
        <taxon>Metazoa</taxon>
        <taxon>Chordata</taxon>
        <taxon>Craniata</taxon>
        <taxon>Vertebrata</taxon>
        <taxon>Euteleostomi</taxon>
        <taxon>Actinopterygii</taxon>
        <taxon>Neopterygii</taxon>
        <taxon>Teleostei</taxon>
        <taxon>Protacanthopterygii</taxon>
        <taxon>Esociformes</taxon>
        <taxon>Umbridae</taxon>
        <taxon>Dallia</taxon>
    </lineage>
</organism>